<evidence type="ECO:0000313" key="5">
    <source>
        <dbReference type="EMBL" id="KAF0732474.1"/>
    </source>
</evidence>
<dbReference type="Proteomes" id="UP000481153">
    <property type="component" value="Unassembled WGS sequence"/>
</dbReference>
<dbReference type="Pfam" id="PF20147">
    <property type="entry name" value="Crinkler"/>
    <property type="match status" value="1"/>
</dbReference>
<dbReference type="GO" id="GO:0005576">
    <property type="term" value="C:extracellular region"/>
    <property type="evidence" value="ECO:0007669"/>
    <property type="project" value="UniProtKB-SubCell"/>
</dbReference>
<dbReference type="AlphaFoldDB" id="A0A6G0WY91"/>
<evidence type="ECO:0000256" key="2">
    <source>
        <dbReference type="ARBA" id="ARBA00004613"/>
    </source>
</evidence>
<accession>A0A6G0WY91</accession>
<organism evidence="5 6">
    <name type="scientific">Aphanomyces euteiches</name>
    <dbReference type="NCBI Taxonomy" id="100861"/>
    <lineage>
        <taxon>Eukaryota</taxon>
        <taxon>Sar</taxon>
        <taxon>Stramenopiles</taxon>
        <taxon>Oomycota</taxon>
        <taxon>Saprolegniomycetes</taxon>
        <taxon>Saprolegniales</taxon>
        <taxon>Verrucalvaceae</taxon>
        <taxon>Aphanomyces</taxon>
    </lineage>
</organism>
<dbReference type="InterPro" id="IPR045379">
    <property type="entry name" value="Crinkler_N"/>
</dbReference>
<reference evidence="5 6" key="1">
    <citation type="submission" date="2019-07" db="EMBL/GenBank/DDBJ databases">
        <title>Genomics analysis of Aphanomyces spp. identifies a new class of oomycete effector associated with host adaptation.</title>
        <authorList>
            <person name="Gaulin E."/>
        </authorList>
    </citation>
    <scope>NUCLEOTIDE SEQUENCE [LARGE SCALE GENOMIC DNA]</scope>
    <source>
        <strain evidence="5 6">ATCC 201684</strain>
    </source>
</reference>
<evidence type="ECO:0000256" key="3">
    <source>
        <dbReference type="ARBA" id="ARBA00022525"/>
    </source>
</evidence>
<gene>
    <name evidence="5" type="ORF">Ae201684_010463</name>
</gene>
<dbReference type="GO" id="GO:0043657">
    <property type="term" value="C:host cell"/>
    <property type="evidence" value="ECO:0007669"/>
    <property type="project" value="UniProtKB-SubCell"/>
</dbReference>
<dbReference type="VEuPathDB" id="FungiDB:AeMF1_013787"/>
<comment type="subcellular location">
    <subcellularLocation>
        <location evidence="1">Host cell</location>
    </subcellularLocation>
    <subcellularLocation>
        <location evidence="2">Secreted</location>
    </subcellularLocation>
</comment>
<feature type="domain" description="Crinkler effector protein N-terminal" evidence="4">
    <location>
        <begin position="3"/>
        <end position="113"/>
    </location>
</feature>
<sequence>MVFVAVVGVGICSVDIELNARVVDLKKKIKEENPNEIRCEAELLKLYLAREGDKWLNCEDHDEMALEKGEIPDRIKNLMRDEQLMFGARTLNNDAYFGKTFEQVEGDIHVLVELPEGAKRDVTAATTPLTAEQVRMAMNKVLDERDRKRSEYAISTCPLSKEMVFKRQLGLEYSSVVLREVVDDSICGYQWLALPEKHPDQRKAVMKYVEEHLGDALISEQKNFLKDVAGMHDLLDCDDRRSLPFKVKGTADLMLVDEVANQMNDEGSSKLRGTMAVLLELAVADLKSESHCAPVGLLTNLNDYWYFLWFTPERKIARTVLKCPANAFQTMKEVLKETSGPTRDGHFPMRVAFMESPRPLKRQKLRPSPTGCDNAAAAEMLERYELMADQLDPKFLQQQRIAYAFELVKQMPIHSAMDT</sequence>
<dbReference type="EMBL" id="VJMJ01000132">
    <property type="protein sequence ID" value="KAF0732474.1"/>
    <property type="molecule type" value="Genomic_DNA"/>
</dbReference>
<proteinExistence type="predicted"/>
<comment type="caution">
    <text evidence="5">The sequence shown here is derived from an EMBL/GenBank/DDBJ whole genome shotgun (WGS) entry which is preliminary data.</text>
</comment>
<keyword evidence="3" id="KW-0964">Secreted</keyword>
<evidence type="ECO:0000259" key="4">
    <source>
        <dbReference type="Pfam" id="PF20147"/>
    </source>
</evidence>
<evidence type="ECO:0000256" key="1">
    <source>
        <dbReference type="ARBA" id="ARBA00004340"/>
    </source>
</evidence>
<name>A0A6G0WY91_9STRA</name>
<keyword evidence="6" id="KW-1185">Reference proteome</keyword>
<evidence type="ECO:0000313" key="6">
    <source>
        <dbReference type="Proteomes" id="UP000481153"/>
    </source>
</evidence>
<protein>
    <recommendedName>
        <fullName evidence="4">Crinkler effector protein N-terminal domain-containing protein</fullName>
    </recommendedName>
</protein>